<evidence type="ECO:0000313" key="4">
    <source>
        <dbReference type="Proteomes" id="UP001185873"/>
    </source>
</evidence>
<dbReference type="EMBL" id="JAWLKJ010000001">
    <property type="protein sequence ID" value="MDV6297802.1"/>
    <property type="molecule type" value="Genomic_DNA"/>
</dbReference>
<dbReference type="Pfam" id="PF02272">
    <property type="entry name" value="DHHA1"/>
    <property type="match status" value="1"/>
</dbReference>
<reference evidence="3" key="1">
    <citation type="submission" date="2023-10" db="EMBL/GenBank/DDBJ databases">
        <title>Development of a sustainable strategy for remediation of hydrocarbon-contaminated territories based on the waste exchange concept.</title>
        <authorList>
            <person name="Krivoruchko A."/>
        </authorList>
    </citation>
    <scope>NUCLEOTIDE SEQUENCE</scope>
    <source>
        <strain evidence="3">IEGM 1175</strain>
    </source>
</reference>
<dbReference type="Proteomes" id="UP001185873">
    <property type="component" value="Unassembled WGS sequence"/>
</dbReference>
<dbReference type="Pfam" id="PF01368">
    <property type="entry name" value="DHH"/>
    <property type="match status" value="1"/>
</dbReference>
<dbReference type="PANTHER" id="PTHR47618:SF1">
    <property type="entry name" value="BIFUNCTIONAL OLIGORIBONUCLEASE AND PAP PHOSPHATASE NRNA"/>
    <property type="match status" value="1"/>
</dbReference>
<dbReference type="InterPro" id="IPR051319">
    <property type="entry name" value="Oligoribo/pAp-PDE_c-di-AMP_PDE"/>
</dbReference>
<dbReference type="GO" id="GO:0003676">
    <property type="term" value="F:nucleic acid binding"/>
    <property type="evidence" value="ECO:0007669"/>
    <property type="project" value="InterPro"/>
</dbReference>
<organism evidence="3 4">
    <name type="scientific">Dietzia maris</name>
    <dbReference type="NCBI Taxonomy" id="37915"/>
    <lineage>
        <taxon>Bacteria</taxon>
        <taxon>Bacillati</taxon>
        <taxon>Actinomycetota</taxon>
        <taxon>Actinomycetes</taxon>
        <taxon>Mycobacteriales</taxon>
        <taxon>Dietziaceae</taxon>
        <taxon>Dietzia</taxon>
    </lineage>
</organism>
<dbReference type="InterPro" id="IPR001667">
    <property type="entry name" value="DDH_dom"/>
</dbReference>
<dbReference type="Gene3D" id="3.90.1640.10">
    <property type="entry name" value="inorganic pyrophosphatase (n-terminal core)"/>
    <property type="match status" value="1"/>
</dbReference>
<evidence type="ECO:0000259" key="2">
    <source>
        <dbReference type="Pfam" id="PF02272"/>
    </source>
</evidence>
<evidence type="ECO:0000259" key="1">
    <source>
        <dbReference type="Pfam" id="PF01368"/>
    </source>
</evidence>
<proteinExistence type="predicted"/>
<accession>A0AAE4QXB3</accession>
<evidence type="ECO:0000313" key="3">
    <source>
        <dbReference type="EMBL" id="MDV6297802.1"/>
    </source>
</evidence>
<dbReference type="PANTHER" id="PTHR47618">
    <property type="entry name" value="BIFUNCTIONAL OLIGORIBONUCLEASE AND PAP PHOSPHATASE NRNA"/>
    <property type="match status" value="1"/>
</dbReference>
<sequence length="332" mass="34308">MTEPVDAAGAADVLARHHEVTVLCHVRPDADALGSSSGLARALRARGVTVHHSFDPGVVPGAMGAIPGTDRVVPLAQVPAHRGLVVTLDCASPDRVGRWGRLADAAAEVLVVDHHRSNPGFGSHMLLDPDAASTASLVLDVLDAGGFPVDAVTATSLYAGLVTDTGSFRWGGAKSHETARRLLAAGAETTELTHALLDAHSFAWLRVLGGLLRTVRLEADAVGGRGSVWLAVPHEVISAADEDDVESLVSHLRGVREARVAVLLKEYLPGEWAVSLRSRPGGPGADAGDVVDVVDVSAIATELGGGGHPSAAGCTMRGDVETISTRLRELLG</sequence>
<dbReference type="SUPFAM" id="SSF64182">
    <property type="entry name" value="DHH phosphoesterases"/>
    <property type="match status" value="1"/>
</dbReference>
<feature type="domain" description="DDH" evidence="1">
    <location>
        <begin position="20"/>
        <end position="160"/>
    </location>
</feature>
<keyword evidence="3" id="KW-0378">Hydrolase</keyword>
<protein>
    <submittedName>
        <fullName evidence="3">Bifunctional oligoribonuclease/PAP phosphatase NrnA</fullName>
        <ecNumber evidence="3">3.1.3.7</ecNumber>
    </submittedName>
</protein>
<dbReference type="EC" id="3.1.3.7" evidence="3"/>
<dbReference type="InterPro" id="IPR003156">
    <property type="entry name" value="DHHA1_dom"/>
</dbReference>
<dbReference type="InterPro" id="IPR038763">
    <property type="entry name" value="DHH_sf"/>
</dbReference>
<dbReference type="RefSeq" id="WP_317468363.1">
    <property type="nucleotide sequence ID" value="NZ_JAWLKJ010000001.1"/>
</dbReference>
<gene>
    <name evidence="3" type="ORF">R3P82_01615</name>
</gene>
<dbReference type="Gene3D" id="3.10.310.30">
    <property type="match status" value="1"/>
</dbReference>
<dbReference type="AlphaFoldDB" id="A0AAE4QXB3"/>
<comment type="caution">
    <text evidence="3">The sequence shown here is derived from an EMBL/GenBank/DDBJ whole genome shotgun (WGS) entry which is preliminary data.</text>
</comment>
<feature type="domain" description="DHHA1" evidence="2">
    <location>
        <begin position="239"/>
        <end position="328"/>
    </location>
</feature>
<name>A0AAE4QXB3_9ACTN</name>
<dbReference type="GO" id="GO:0008441">
    <property type="term" value="F:3'(2'),5'-bisphosphate nucleotidase activity"/>
    <property type="evidence" value="ECO:0007669"/>
    <property type="project" value="UniProtKB-EC"/>
</dbReference>